<evidence type="ECO:0000256" key="3">
    <source>
        <dbReference type="ARBA" id="ARBA00022741"/>
    </source>
</evidence>
<comment type="catalytic activity">
    <reaction evidence="5">
        <text>a very long-chain fatty acid + ATP + CoA = a very long-chain fatty acyl-CoA + AMP + diphosphate</text>
        <dbReference type="Rhea" id="RHEA:54536"/>
        <dbReference type="ChEBI" id="CHEBI:30616"/>
        <dbReference type="ChEBI" id="CHEBI:33019"/>
        <dbReference type="ChEBI" id="CHEBI:57287"/>
        <dbReference type="ChEBI" id="CHEBI:58950"/>
        <dbReference type="ChEBI" id="CHEBI:138261"/>
        <dbReference type="ChEBI" id="CHEBI:456215"/>
    </reaction>
    <physiologicalReaction direction="left-to-right" evidence="5">
        <dbReference type="Rhea" id="RHEA:54537"/>
    </physiologicalReaction>
</comment>
<dbReference type="InterPro" id="IPR042099">
    <property type="entry name" value="ANL_N_sf"/>
</dbReference>
<dbReference type="GO" id="GO:0005324">
    <property type="term" value="F:long-chain fatty acid transmembrane transporter activity"/>
    <property type="evidence" value="ECO:0007669"/>
    <property type="project" value="TreeGrafter"/>
</dbReference>
<evidence type="ECO:0000256" key="7">
    <source>
        <dbReference type="ARBA" id="ARBA00048666"/>
    </source>
</evidence>
<dbReference type="AlphaFoldDB" id="A0A443S3D8"/>
<keyword evidence="2" id="KW-0436">Ligase</keyword>
<feature type="non-terminal residue" evidence="9">
    <location>
        <position position="510"/>
    </location>
</feature>
<keyword evidence="10" id="KW-1185">Reference proteome</keyword>
<dbReference type="PROSITE" id="PS00455">
    <property type="entry name" value="AMP_BINDING"/>
    <property type="match status" value="1"/>
</dbReference>
<dbReference type="Pfam" id="PF00501">
    <property type="entry name" value="AMP-binding"/>
    <property type="match status" value="1"/>
</dbReference>
<evidence type="ECO:0000256" key="6">
    <source>
        <dbReference type="ARBA" id="ARBA00041297"/>
    </source>
</evidence>
<dbReference type="GO" id="GO:0005789">
    <property type="term" value="C:endoplasmic reticulum membrane"/>
    <property type="evidence" value="ECO:0007669"/>
    <property type="project" value="TreeGrafter"/>
</dbReference>
<keyword evidence="3" id="KW-0547">Nucleotide-binding</keyword>
<sequence length="510" mass="57885">MGKINMAYFIEKVIYFLYIFVCTIRRDLRSVLKVVQCLIIYKSFNRAVRIVLRLKLKALFALKFNYSLDSYFKQQLKKHPTKVALISDESKWTFKQVDHFANQVANFFTQRGFKAADEVALFMPSKPEHALIWFGLSRIGVVTALINENLKSHPLVHSITCVKPKALIFDSELEEVVNDVIEPLNEKGKILFFSFGKSTTGKVKAENLKELIHQQPCEELKSNYKSNINDAVCYIYTSGTTGFPKAAIIRQHRIVFVALGVGTILSLTPDDVIYNCLPLYHTIGVVFSISQMLVYGRTVVSSYIGEVTSYLLAQRPRVEDTCHKVRKLYGAGLRPTIWKEFVERFHIKQVFEGYGSTEGNAGVGNLDNKEGSCGFLPVLMPNFIRKLFVPITFIKVDANIGDVLRDENGFCIECKPGDTGMIIGKINNSDPIAAFEGYVNKQETEKKILRDVFKKGDAYFYSGDVLYMDEFGYFYFKDRIGDTFRWKGENVSTNEVEGVIAKILNVADCV</sequence>
<reference evidence="9 10" key="1">
    <citation type="journal article" date="2018" name="Gigascience">
        <title>Genomes of trombidid mites reveal novel predicted allergens and laterally-transferred genes associated with secondary metabolism.</title>
        <authorList>
            <person name="Dong X."/>
            <person name="Chaisiri K."/>
            <person name="Xia D."/>
            <person name="Armstrong S.D."/>
            <person name="Fang Y."/>
            <person name="Donnelly M.J."/>
            <person name="Kadowaki T."/>
            <person name="McGarry J.W."/>
            <person name="Darby A.C."/>
            <person name="Makepeace B.L."/>
        </authorList>
    </citation>
    <scope>NUCLEOTIDE SEQUENCE [LARGE SCALE GENOMIC DNA]</scope>
    <source>
        <strain evidence="9">UoL-UT</strain>
    </source>
</reference>
<dbReference type="InterPro" id="IPR020845">
    <property type="entry name" value="AMP-binding_CS"/>
</dbReference>
<dbReference type="Gene3D" id="3.40.50.12780">
    <property type="entry name" value="N-terminal domain of ligase-like"/>
    <property type="match status" value="2"/>
</dbReference>
<evidence type="ECO:0000256" key="2">
    <source>
        <dbReference type="ARBA" id="ARBA00022598"/>
    </source>
</evidence>
<evidence type="ECO:0000259" key="8">
    <source>
        <dbReference type="Pfam" id="PF00501"/>
    </source>
</evidence>
<dbReference type="GO" id="GO:0004467">
    <property type="term" value="F:long-chain fatty acid-CoA ligase activity"/>
    <property type="evidence" value="ECO:0007669"/>
    <property type="project" value="TreeGrafter"/>
</dbReference>
<dbReference type="EMBL" id="NCKV01010025">
    <property type="protein sequence ID" value="RWS22037.1"/>
    <property type="molecule type" value="Genomic_DNA"/>
</dbReference>
<gene>
    <name evidence="9" type="ORF">B4U80_09492</name>
</gene>
<dbReference type="OrthoDB" id="288590at2759"/>
<name>A0A443S3D8_9ACAR</name>
<dbReference type="SUPFAM" id="SSF56801">
    <property type="entry name" value="Acetyl-CoA synthetase-like"/>
    <property type="match status" value="1"/>
</dbReference>
<dbReference type="GO" id="GO:0005524">
    <property type="term" value="F:ATP binding"/>
    <property type="evidence" value="ECO:0007669"/>
    <property type="project" value="UniProtKB-KW"/>
</dbReference>
<organism evidence="9 10">
    <name type="scientific">Leptotrombidium deliense</name>
    <dbReference type="NCBI Taxonomy" id="299467"/>
    <lineage>
        <taxon>Eukaryota</taxon>
        <taxon>Metazoa</taxon>
        <taxon>Ecdysozoa</taxon>
        <taxon>Arthropoda</taxon>
        <taxon>Chelicerata</taxon>
        <taxon>Arachnida</taxon>
        <taxon>Acari</taxon>
        <taxon>Acariformes</taxon>
        <taxon>Trombidiformes</taxon>
        <taxon>Prostigmata</taxon>
        <taxon>Anystina</taxon>
        <taxon>Parasitengona</taxon>
        <taxon>Trombiculoidea</taxon>
        <taxon>Trombiculidae</taxon>
        <taxon>Leptotrombidium</taxon>
    </lineage>
</organism>
<dbReference type="STRING" id="299467.A0A443S3D8"/>
<dbReference type="VEuPathDB" id="VectorBase:LDEU010003"/>
<keyword evidence="4" id="KW-0067">ATP-binding</keyword>
<dbReference type="GO" id="GO:0044539">
    <property type="term" value="P:long-chain fatty acid import into cell"/>
    <property type="evidence" value="ECO:0007669"/>
    <property type="project" value="TreeGrafter"/>
</dbReference>
<accession>A0A443S3D8</accession>
<feature type="domain" description="AMP-dependent synthetase/ligase" evidence="8">
    <location>
        <begin position="72"/>
        <end position="300"/>
    </location>
</feature>
<dbReference type="InterPro" id="IPR000873">
    <property type="entry name" value="AMP-dep_synth/lig_dom"/>
</dbReference>
<comment type="caution">
    <text evidence="9">The sequence shown here is derived from an EMBL/GenBank/DDBJ whole genome shotgun (WGS) entry which is preliminary data.</text>
</comment>
<evidence type="ECO:0000313" key="9">
    <source>
        <dbReference type="EMBL" id="RWS22037.1"/>
    </source>
</evidence>
<protein>
    <recommendedName>
        <fullName evidence="6">Long-chain-fatty-acid--CoA ligase</fullName>
    </recommendedName>
</protein>
<evidence type="ECO:0000313" key="10">
    <source>
        <dbReference type="Proteomes" id="UP000288716"/>
    </source>
</evidence>
<dbReference type="GO" id="GO:0005886">
    <property type="term" value="C:plasma membrane"/>
    <property type="evidence" value="ECO:0007669"/>
    <property type="project" value="TreeGrafter"/>
</dbReference>
<dbReference type="Proteomes" id="UP000288716">
    <property type="component" value="Unassembled WGS sequence"/>
</dbReference>
<proteinExistence type="inferred from homology"/>
<dbReference type="PANTHER" id="PTHR43107:SF15">
    <property type="entry name" value="FATTY ACID TRANSPORT PROTEIN 3, ISOFORM A"/>
    <property type="match status" value="1"/>
</dbReference>
<comment type="similarity">
    <text evidence="1">Belongs to the ATP-dependent AMP-binding enzyme family.</text>
</comment>
<dbReference type="PANTHER" id="PTHR43107">
    <property type="entry name" value="LONG-CHAIN FATTY ACID TRANSPORT PROTEIN"/>
    <property type="match status" value="1"/>
</dbReference>
<evidence type="ECO:0000256" key="5">
    <source>
        <dbReference type="ARBA" id="ARBA00036527"/>
    </source>
</evidence>
<evidence type="ECO:0000256" key="4">
    <source>
        <dbReference type="ARBA" id="ARBA00022840"/>
    </source>
</evidence>
<comment type="catalytic activity">
    <reaction evidence="7">
        <text>tetracosanoate + ATP + CoA = tetracosanoyl-CoA + AMP + diphosphate</text>
        <dbReference type="Rhea" id="RHEA:33639"/>
        <dbReference type="ChEBI" id="CHEBI:30616"/>
        <dbReference type="ChEBI" id="CHEBI:31014"/>
        <dbReference type="ChEBI" id="CHEBI:33019"/>
        <dbReference type="ChEBI" id="CHEBI:57287"/>
        <dbReference type="ChEBI" id="CHEBI:65052"/>
        <dbReference type="ChEBI" id="CHEBI:456215"/>
    </reaction>
    <physiologicalReaction direction="left-to-right" evidence="7">
        <dbReference type="Rhea" id="RHEA:33640"/>
    </physiologicalReaction>
</comment>
<evidence type="ECO:0000256" key="1">
    <source>
        <dbReference type="ARBA" id="ARBA00006432"/>
    </source>
</evidence>